<dbReference type="GO" id="GO:0005576">
    <property type="term" value="C:extracellular region"/>
    <property type="evidence" value="ECO:0007669"/>
    <property type="project" value="InterPro"/>
</dbReference>
<gene>
    <name evidence="3" type="ORF">AVEN_225373_1</name>
</gene>
<dbReference type="AlphaFoldDB" id="A0A4Y2ALU7"/>
<organism evidence="3 4">
    <name type="scientific">Araneus ventricosus</name>
    <name type="common">Orbweaver spider</name>
    <name type="synonym">Epeira ventricosa</name>
    <dbReference type="NCBI Taxonomy" id="182803"/>
    <lineage>
        <taxon>Eukaryota</taxon>
        <taxon>Metazoa</taxon>
        <taxon>Ecdysozoa</taxon>
        <taxon>Arthropoda</taxon>
        <taxon>Chelicerata</taxon>
        <taxon>Arachnida</taxon>
        <taxon>Araneae</taxon>
        <taxon>Araneomorphae</taxon>
        <taxon>Entelegynae</taxon>
        <taxon>Araneoidea</taxon>
        <taxon>Araneidae</taxon>
        <taxon>Araneus</taxon>
    </lineage>
</organism>
<sequence length="260" mass="28874">MKYYIVVALTIVCATCLALIQEFLLNATGEAENVTETITVDPFSVEEALSTTEAIMDTVPEKQIILLQEPAPLFQVLRDFLFQARDGLLDPSLSSEGSVDERTEKFVKLIEHGLVEATTILATHMANSPVLTTPSEIMDTFSNRQGDIPVQTKREKEKSNTTSGKNKRQTVHNMVANMSTSCSTCHNNLQKCVKQCFMQHNCNDIQRNARACPPPPSRLCNPFTPWNPVDECKTNNDCKSPLVCCNDGCINKCVTGVWRS</sequence>
<reference evidence="3 4" key="1">
    <citation type="journal article" date="2019" name="Sci. Rep.">
        <title>Orb-weaving spider Araneus ventricosus genome elucidates the spidroin gene catalogue.</title>
        <authorList>
            <person name="Kono N."/>
            <person name="Nakamura H."/>
            <person name="Ohtoshi R."/>
            <person name="Moran D.A.P."/>
            <person name="Shinohara A."/>
            <person name="Yoshida Y."/>
            <person name="Fujiwara M."/>
            <person name="Mori M."/>
            <person name="Tomita M."/>
            <person name="Arakawa K."/>
        </authorList>
    </citation>
    <scope>NUCLEOTIDE SEQUENCE [LARGE SCALE GENOMIC DNA]</scope>
</reference>
<feature type="region of interest" description="Disordered" evidence="1">
    <location>
        <begin position="140"/>
        <end position="167"/>
    </location>
</feature>
<accession>A0A4Y2ALU7</accession>
<evidence type="ECO:0000313" key="3">
    <source>
        <dbReference type="EMBL" id="GBL80738.1"/>
    </source>
</evidence>
<dbReference type="EMBL" id="BGPR01000022">
    <property type="protein sequence ID" value="GBL80738.1"/>
    <property type="molecule type" value="Genomic_DNA"/>
</dbReference>
<comment type="caution">
    <text evidence="3">The sequence shown here is derived from an EMBL/GenBank/DDBJ whole genome shotgun (WGS) entry which is preliminary data.</text>
</comment>
<dbReference type="InterPro" id="IPR008197">
    <property type="entry name" value="WAP_dom"/>
</dbReference>
<feature type="domain" description="WAP" evidence="2">
    <location>
        <begin position="204"/>
        <end position="257"/>
    </location>
</feature>
<name>A0A4Y2ALU7_ARAVE</name>
<dbReference type="OrthoDB" id="6424756at2759"/>
<proteinExistence type="predicted"/>
<evidence type="ECO:0000259" key="2">
    <source>
        <dbReference type="PROSITE" id="PS51390"/>
    </source>
</evidence>
<dbReference type="GO" id="GO:0030414">
    <property type="term" value="F:peptidase inhibitor activity"/>
    <property type="evidence" value="ECO:0007669"/>
    <property type="project" value="InterPro"/>
</dbReference>
<evidence type="ECO:0000256" key="1">
    <source>
        <dbReference type="SAM" id="MobiDB-lite"/>
    </source>
</evidence>
<keyword evidence="4" id="KW-1185">Reference proteome</keyword>
<protein>
    <recommendedName>
        <fullName evidence="2">WAP domain-containing protein</fullName>
    </recommendedName>
</protein>
<evidence type="ECO:0000313" key="4">
    <source>
        <dbReference type="Proteomes" id="UP000499080"/>
    </source>
</evidence>
<dbReference type="PROSITE" id="PS51390">
    <property type="entry name" value="WAP"/>
    <property type="match status" value="1"/>
</dbReference>
<dbReference type="Proteomes" id="UP000499080">
    <property type="component" value="Unassembled WGS sequence"/>
</dbReference>